<dbReference type="SUPFAM" id="SSF51556">
    <property type="entry name" value="Metallo-dependent hydrolases"/>
    <property type="match status" value="1"/>
</dbReference>
<dbReference type="InterPro" id="IPR001365">
    <property type="entry name" value="A_deaminase_dom"/>
</dbReference>
<evidence type="ECO:0000313" key="8">
    <source>
        <dbReference type="Proteomes" id="UP001500984"/>
    </source>
</evidence>
<sequence length="333" mass="36820">MRKKTDLHVHLPGTVRADTFGELAATRGVELPLPARELYARINSDPTEEERTRGPWFPLLRVYELISASLRTRDDFARVVFEAMEDGLRDSRVIYSEFAFSPSVHMALGVPYPEMVAGIEAGIAEGRRTLGTDARAIAAVNREDTAEAALDMVRAVAQHPSEAIPGIGLDFYELKGMPEKFEAAFQYAGEAGLHRTAHAGEHVPTAETVITALDVLGCERIDHGYQILRDPRIVDRCREAGIVFNVAFTTSRRALIPWRRESIAEMDAQGLRLSLNSDDPALFPTTLEREFWIAAEMFGEEKLDEFLRNGAQAAFLPAEEKAALLSALGIGAR</sequence>
<comment type="caution">
    <text evidence="7">The sequence shown here is derived from an EMBL/GenBank/DDBJ whole genome shotgun (WGS) entry which is preliminary data.</text>
</comment>
<proteinExistence type="inferred from homology"/>
<evidence type="ECO:0000256" key="5">
    <source>
        <dbReference type="ARBA" id="ARBA00022833"/>
    </source>
</evidence>
<dbReference type="PROSITE" id="PS00485">
    <property type="entry name" value="A_DEAMINASE"/>
    <property type="match status" value="1"/>
</dbReference>
<protein>
    <submittedName>
        <fullName evidence="7">Adenosine deaminase</fullName>
    </submittedName>
</protein>
<gene>
    <name evidence="7" type="primary">add</name>
    <name evidence="7" type="ORF">GCM10009823_29320</name>
</gene>
<evidence type="ECO:0000256" key="2">
    <source>
        <dbReference type="ARBA" id="ARBA00006676"/>
    </source>
</evidence>
<dbReference type="InterPro" id="IPR006330">
    <property type="entry name" value="Ado/ade_deaminase"/>
</dbReference>
<comment type="cofactor">
    <cofactor evidence="1">
        <name>Zn(2+)</name>
        <dbReference type="ChEBI" id="CHEBI:29105"/>
    </cofactor>
</comment>
<keyword evidence="4" id="KW-0378">Hydrolase</keyword>
<dbReference type="NCBIfam" id="TIGR01430">
    <property type="entry name" value="aden_deam"/>
    <property type="match status" value="1"/>
</dbReference>
<comment type="similarity">
    <text evidence="2">Belongs to the metallo-dependent hydrolases superfamily. Adenosine and AMP deaminases family.</text>
</comment>
<dbReference type="Gene3D" id="3.20.20.140">
    <property type="entry name" value="Metal-dependent hydrolases"/>
    <property type="match status" value="1"/>
</dbReference>
<evidence type="ECO:0000256" key="1">
    <source>
        <dbReference type="ARBA" id="ARBA00001947"/>
    </source>
</evidence>
<dbReference type="Pfam" id="PF00962">
    <property type="entry name" value="A_deaminase"/>
    <property type="match status" value="1"/>
</dbReference>
<dbReference type="InterPro" id="IPR032466">
    <property type="entry name" value="Metal_Hydrolase"/>
</dbReference>
<keyword evidence="8" id="KW-1185">Reference proteome</keyword>
<dbReference type="InterPro" id="IPR006650">
    <property type="entry name" value="A/AMP_deam_AS"/>
</dbReference>
<keyword evidence="5" id="KW-0862">Zinc</keyword>
<accession>A0ABN2X3Q8</accession>
<feature type="domain" description="Adenosine deaminase" evidence="6">
    <location>
        <begin position="4"/>
        <end position="327"/>
    </location>
</feature>
<reference evidence="7 8" key="1">
    <citation type="journal article" date="2019" name="Int. J. Syst. Evol. Microbiol.">
        <title>The Global Catalogue of Microorganisms (GCM) 10K type strain sequencing project: providing services to taxonomists for standard genome sequencing and annotation.</title>
        <authorList>
            <consortium name="The Broad Institute Genomics Platform"/>
            <consortium name="The Broad Institute Genome Sequencing Center for Infectious Disease"/>
            <person name="Wu L."/>
            <person name="Ma J."/>
        </authorList>
    </citation>
    <scope>NUCLEOTIDE SEQUENCE [LARGE SCALE GENOMIC DNA]</scope>
    <source>
        <strain evidence="7 8">JCM 15900</strain>
    </source>
</reference>
<evidence type="ECO:0000259" key="6">
    <source>
        <dbReference type="Pfam" id="PF00962"/>
    </source>
</evidence>
<dbReference type="EMBL" id="BAAAPZ010000017">
    <property type="protein sequence ID" value="GAA2104548.1"/>
    <property type="molecule type" value="Genomic_DNA"/>
</dbReference>
<evidence type="ECO:0000313" key="7">
    <source>
        <dbReference type="EMBL" id="GAA2104548.1"/>
    </source>
</evidence>
<dbReference type="Proteomes" id="UP001500984">
    <property type="component" value="Unassembled WGS sequence"/>
</dbReference>
<name>A0ABN2X3Q8_9MICO</name>
<evidence type="ECO:0000256" key="4">
    <source>
        <dbReference type="ARBA" id="ARBA00022801"/>
    </source>
</evidence>
<keyword evidence="3" id="KW-0479">Metal-binding</keyword>
<organism evidence="7 8">
    <name type="scientific">Brevibacterium salitolerans</name>
    <dbReference type="NCBI Taxonomy" id="1403566"/>
    <lineage>
        <taxon>Bacteria</taxon>
        <taxon>Bacillati</taxon>
        <taxon>Actinomycetota</taxon>
        <taxon>Actinomycetes</taxon>
        <taxon>Micrococcales</taxon>
        <taxon>Brevibacteriaceae</taxon>
        <taxon>Brevibacterium</taxon>
    </lineage>
</organism>
<dbReference type="RefSeq" id="WP_344338071.1">
    <property type="nucleotide sequence ID" value="NZ_BAAAPZ010000017.1"/>
</dbReference>
<dbReference type="PANTHER" id="PTHR43114">
    <property type="entry name" value="ADENINE DEAMINASE"/>
    <property type="match status" value="1"/>
</dbReference>
<dbReference type="PANTHER" id="PTHR43114:SF6">
    <property type="entry name" value="ADENINE DEAMINASE"/>
    <property type="match status" value="1"/>
</dbReference>
<evidence type="ECO:0000256" key="3">
    <source>
        <dbReference type="ARBA" id="ARBA00022723"/>
    </source>
</evidence>